<protein>
    <submittedName>
        <fullName evidence="1">Uncharacterized protein</fullName>
    </submittedName>
</protein>
<keyword evidence="2" id="KW-1185">Reference proteome</keyword>
<organism evidence="1 2">
    <name type="scientific">Deinococcus taklimakanensis</name>
    <dbReference type="NCBI Taxonomy" id="536443"/>
    <lineage>
        <taxon>Bacteria</taxon>
        <taxon>Thermotogati</taxon>
        <taxon>Deinococcota</taxon>
        <taxon>Deinococci</taxon>
        <taxon>Deinococcales</taxon>
        <taxon>Deinococcaceae</taxon>
        <taxon>Deinococcus</taxon>
    </lineage>
</organism>
<evidence type="ECO:0000313" key="1">
    <source>
        <dbReference type="EMBL" id="MFD2610130.1"/>
    </source>
</evidence>
<dbReference type="EMBL" id="JBHUMK010000052">
    <property type="protein sequence ID" value="MFD2610130.1"/>
    <property type="molecule type" value="Genomic_DNA"/>
</dbReference>
<proteinExistence type="predicted"/>
<accession>A0ABW5P6N7</accession>
<reference evidence="2" key="1">
    <citation type="journal article" date="2019" name="Int. J. Syst. Evol. Microbiol.">
        <title>The Global Catalogue of Microorganisms (GCM) 10K type strain sequencing project: providing services to taxonomists for standard genome sequencing and annotation.</title>
        <authorList>
            <consortium name="The Broad Institute Genomics Platform"/>
            <consortium name="The Broad Institute Genome Sequencing Center for Infectious Disease"/>
            <person name="Wu L."/>
            <person name="Ma J."/>
        </authorList>
    </citation>
    <scope>NUCLEOTIDE SEQUENCE [LARGE SCALE GENOMIC DNA]</scope>
    <source>
        <strain evidence="2">KCTC 33842</strain>
    </source>
</reference>
<name>A0ABW5P6N7_9DEIO</name>
<gene>
    <name evidence="1" type="ORF">ACFSR9_11875</name>
</gene>
<dbReference type="RefSeq" id="WP_386846059.1">
    <property type="nucleotide sequence ID" value="NZ_JBHUMK010000052.1"/>
</dbReference>
<dbReference type="Proteomes" id="UP001597475">
    <property type="component" value="Unassembled WGS sequence"/>
</dbReference>
<sequence length="483" mass="52766">MNSLPIESPAEWDAFLNTCDDPIRLVEQLRDPQDALTARRYLASATATRCPEAIAQALEEVKGKHSGLTGARLMALGQLGQPEVIQAAPLEASPEISPLALEDCCDQALARGMAARTLRNFGEAHAQLSIALFLARALKMLHREQHVMLELGQVLTVQGRPDPALLEQALSMPIATTSRRRAYGAQALAEACIALGDYRRGRKLVTQPEGVQPDLWAFANALIGDRVSADIEVRDGPYVHLADAIWAIRDHREVSMPPLTPNSPEAEYGALLRGIAMLQSRPMVRQARRVFESLTAVTPDQRVWQLAGRIHAAALDPGDEDVVALMLDFRQALDSLRSREYLPPLLRALMPEASMLLGLLPHAHPDIEDGLTELPLLTGECLTYQFTQRKLPGKAAGSALWVQAAATGERVTVHRQARERVVSALEALGHNSVVNLGVALRALSGLRQAAGSGEQALWTDALTRAMDWVDSDVLRSDLRRELM</sequence>
<comment type="caution">
    <text evidence="1">The sequence shown here is derived from an EMBL/GenBank/DDBJ whole genome shotgun (WGS) entry which is preliminary data.</text>
</comment>
<evidence type="ECO:0000313" key="2">
    <source>
        <dbReference type="Proteomes" id="UP001597475"/>
    </source>
</evidence>